<sequence length="33" mass="4057">MIIIIIISYIVFIMSIWILLHYTWMFSEFSDNC</sequence>
<keyword evidence="1" id="KW-1133">Transmembrane helix</keyword>
<keyword evidence="1" id="KW-0812">Transmembrane</keyword>
<organism evidence="2">
    <name type="scientific">Schistosoma curassoni</name>
    <dbReference type="NCBI Taxonomy" id="6186"/>
    <lineage>
        <taxon>Eukaryota</taxon>
        <taxon>Metazoa</taxon>
        <taxon>Spiralia</taxon>
        <taxon>Lophotrochozoa</taxon>
        <taxon>Platyhelminthes</taxon>
        <taxon>Trematoda</taxon>
        <taxon>Digenea</taxon>
        <taxon>Strigeidida</taxon>
        <taxon>Schistosomatoidea</taxon>
        <taxon>Schistosomatidae</taxon>
        <taxon>Schistosoma</taxon>
    </lineage>
</organism>
<evidence type="ECO:0000256" key="1">
    <source>
        <dbReference type="SAM" id="Phobius"/>
    </source>
</evidence>
<name>A0A183KS95_9TREM</name>
<protein>
    <submittedName>
        <fullName evidence="2">NADH dehydrogenase subunit 5</fullName>
    </submittedName>
</protein>
<dbReference type="WBParaSite" id="SCUD_0001793501-mRNA-1">
    <property type="protein sequence ID" value="SCUD_0001793501-mRNA-1"/>
    <property type="gene ID" value="SCUD_0001793501"/>
</dbReference>
<proteinExistence type="predicted"/>
<feature type="transmembrane region" description="Helical" evidence="1">
    <location>
        <begin position="6"/>
        <end position="24"/>
    </location>
</feature>
<accession>A0A183KS95</accession>
<keyword evidence="1" id="KW-0472">Membrane</keyword>
<evidence type="ECO:0000313" key="2">
    <source>
        <dbReference type="WBParaSite" id="SCUD_0001793501-mRNA-1"/>
    </source>
</evidence>
<reference evidence="2" key="1">
    <citation type="submission" date="2016-06" db="UniProtKB">
        <authorList>
            <consortium name="WormBaseParasite"/>
        </authorList>
    </citation>
    <scope>IDENTIFICATION</scope>
</reference>
<dbReference type="AlphaFoldDB" id="A0A183KS95"/>